<dbReference type="Proteomes" id="UP000054279">
    <property type="component" value="Unassembled WGS sequence"/>
</dbReference>
<organism evidence="2 3">
    <name type="scientific">Sphaerobolus stellatus (strain SS14)</name>
    <dbReference type="NCBI Taxonomy" id="990650"/>
    <lineage>
        <taxon>Eukaryota</taxon>
        <taxon>Fungi</taxon>
        <taxon>Dikarya</taxon>
        <taxon>Basidiomycota</taxon>
        <taxon>Agaricomycotina</taxon>
        <taxon>Agaricomycetes</taxon>
        <taxon>Phallomycetidae</taxon>
        <taxon>Geastrales</taxon>
        <taxon>Sphaerobolaceae</taxon>
        <taxon>Sphaerobolus</taxon>
    </lineage>
</organism>
<protein>
    <submittedName>
        <fullName evidence="2">Uncharacterized protein</fullName>
    </submittedName>
</protein>
<dbReference type="AlphaFoldDB" id="A0A0C9UVX1"/>
<keyword evidence="3" id="KW-1185">Reference proteome</keyword>
<accession>A0A0C9UVX1</accession>
<evidence type="ECO:0000256" key="1">
    <source>
        <dbReference type="SAM" id="MobiDB-lite"/>
    </source>
</evidence>
<proteinExistence type="predicted"/>
<name>A0A0C9UVX1_SPHS4</name>
<evidence type="ECO:0000313" key="2">
    <source>
        <dbReference type="EMBL" id="KIJ29456.1"/>
    </source>
</evidence>
<sequence length="335" mass="38521">MSEVFSSHILAWTKLSDVIQMKEIPAGDPCHTVQGFATDPLFPHPAPRFDYENPYKQDEDRLKKVTRYWDLLDLEVEAAIQRRATGQAAKGNIAGPSGNMKNEGKEVPRMPRRTPRKATNVIPSDSKEEKEDSNEAPPSCMECLQKKIPCVPQPRKKRSCMACYKCKICCEFLDKTVWVVLEGNKRITEAVWELAGMEKWREYFQLELKWYELQRFSFDLQRTGELDAAGADFRLLQMLNLKGQGMDILADLEERFHTERLEVQMKVQEHVEAVMQSMEEIQGNTGLDLPGGVPPNLLTSSGKRKAVDEEDDEEQEEKEEHVGRRKKRKVFSDDE</sequence>
<feature type="compositionally biased region" description="Acidic residues" evidence="1">
    <location>
        <begin position="308"/>
        <end position="317"/>
    </location>
</feature>
<dbReference type="EMBL" id="KN837282">
    <property type="protein sequence ID" value="KIJ29456.1"/>
    <property type="molecule type" value="Genomic_DNA"/>
</dbReference>
<evidence type="ECO:0000313" key="3">
    <source>
        <dbReference type="Proteomes" id="UP000054279"/>
    </source>
</evidence>
<feature type="region of interest" description="Disordered" evidence="1">
    <location>
        <begin position="87"/>
        <end position="138"/>
    </location>
</feature>
<feature type="region of interest" description="Disordered" evidence="1">
    <location>
        <begin position="283"/>
        <end position="335"/>
    </location>
</feature>
<dbReference type="HOGENOM" id="CLU_041952_0_0_1"/>
<reference evidence="2 3" key="1">
    <citation type="submission" date="2014-06" db="EMBL/GenBank/DDBJ databases">
        <title>Evolutionary Origins and Diversification of the Mycorrhizal Mutualists.</title>
        <authorList>
            <consortium name="DOE Joint Genome Institute"/>
            <consortium name="Mycorrhizal Genomics Consortium"/>
            <person name="Kohler A."/>
            <person name="Kuo A."/>
            <person name="Nagy L.G."/>
            <person name="Floudas D."/>
            <person name="Copeland A."/>
            <person name="Barry K.W."/>
            <person name="Cichocki N."/>
            <person name="Veneault-Fourrey C."/>
            <person name="LaButti K."/>
            <person name="Lindquist E.A."/>
            <person name="Lipzen A."/>
            <person name="Lundell T."/>
            <person name="Morin E."/>
            <person name="Murat C."/>
            <person name="Riley R."/>
            <person name="Ohm R."/>
            <person name="Sun H."/>
            <person name="Tunlid A."/>
            <person name="Henrissat B."/>
            <person name="Grigoriev I.V."/>
            <person name="Hibbett D.S."/>
            <person name="Martin F."/>
        </authorList>
    </citation>
    <scope>NUCLEOTIDE SEQUENCE [LARGE SCALE GENOMIC DNA]</scope>
    <source>
        <strain evidence="2 3">SS14</strain>
    </source>
</reference>
<gene>
    <name evidence="2" type="ORF">M422DRAFT_269112</name>
</gene>